<dbReference type="Pfam" id="PF09339">
    <property type="entry name" value="HTH_IclR"/>
    <property type="match status" value="1"/>
</dbReference>
<dbReference type="PROSITE" id="PS51077">
    <property type="entry name" value="HTH_ICLR"/>
    <property type="match status" value="1"/>
</dbReference>
<dbReference type="Proteomes" id="UP000479756">
    <property type="component" value="Unassembled WGS sequence"/>
</dbReference>
<dbReference type="InterPro" id="IPR036388">
    <property type="entry name" value="WH-like_DNA-bd_sf"/>
</dbReference>
<evidence type="ECO:0000313" key="6">
    <source>
        <dbReference type="EMBL" id="NEM92281.1"/>
    </source>
</evidence>
<dbReference type="Gene3D" id="3.30.450.40">
    <property type="match status" value="1"/>
</dbReference>
<gene>
    <name evidence="6" type="ORF">G3T37_13065</name>
</gene>
<evidence type="ECO:0000256" key="2">
    <source>
        <dbReference type="ARBA" id="ARBA00023125"/>
    </source>
</evidence>
<keyword evidence="3" id="KW-0804">Transcription</keyword>
<accession>A0A7C9TST6</accession>
<dbReference type="SMART" id="SM00346">
    <property type="entry name" value="HTH_ICLR"/>
    <property type="match status" value="1"/>
</dbReference>
<dbReference type="GO" id="GO:0003677">
    <property type="term" value="F:DNA binding"/>
    <property type="evidence" value="ECO:0007669"/>
    <property type="project" value="UniProtKB-KW"/>
</dbReference>
<organism evidence="6 7">
    <name type="scientific">Galbitalea soli</name>
    <dbReference type="NCBI Taxonomy" id="1268042"/>
    <lineage>
        <taxon>Bacteria</taxon>
        <taxon>Bacillati</taxon>
        <taxon>Actinomycetota</taxon>
        <taxon>Actinomycetes</taxon>
        <taxon>Micrococcales</taxon>
        <taxon>Microbacteriaceae</taxon>
        <taxon>Galbitalea</taxon>
    </lineage>
</organism>
<dbReference type="InterPro" id="IPR036390">
    <property type="entry name" value="WH_DNA-bd_sf"/>
</dbReference>
<proteinExistence type="predicted"/>
<evidence type="ECO:0000259" key="4">
    <source>
        <dbReference type="PROSITE" id="PS51077"/>
    </source>
</evidence>
<keyword evidence="7" id="KW-1185">Reference proteome</keyword>
<dbReference type="PANTHER" id="PTHR30136">
    <property type="entry name" value="HELIX-TURN-HELIX TRANSCRIPTIONAL REGULATOR, ICLR FAMILY"/>
    <property type="match status" value="1"/>
</dbReference>
<dbReference type="PROSITE" id="PS51078">
    <property type="entry name" value="ICLR_ED"/>
    <property type="match status" value="1"/>
</dbReference>
<keyword evidence="2" id="KW-0238">DNA-binding</keyword>
<dbReference type="InterPro" id="IPR014757">
    <property type="entry name" value="Tscrpt_reg_IclR_C"/>
</dbReference>
<dbReference type="Gene3D" id="1.10.10.10">
    <property type="entry name" value="Winged helix-like DNA-binding domain superfamily/Winged helix DNA-binding domain"/>
    <property type="match status" value="1"/>
</dbReference>
<name>A0A7C9TST6_9MICO</name>
<dbReference type="Pfam" id="PF01614">
    <property type="entry name" value="IclR_C"/>
    <property type="match status" value="1"/>
</dbReference>
<evidence type="ECO:0000256" key="3">
    <source>
        <dbReference type="ARBA" id="ARBA00023163"/>
    </source>
</evidence>
<reference evidence="6 7" key="1">
    <citation type="journal article" date="2014" name="Int. J. Syst. Evol. Microbiol.">
        <title>Description of Galbitalea soli gen. nov., sp. nov., and Frondihabitans sucicola sp. nov.</title>
        <authorList>
            <person name="Kim S.J."/>
            <person name="Lim J.M."/>
            <person name="Ahn J.H."/>
            <person name="Weon H.Y."/>
            <person name="Hamada M."/>
            <person name="Suzuki K."/>
            <person name="Ahn T.Y."/>
            <person name="Kwon S.W."/>
        </authorList>
    </citation>
    <scope>NUCLEOTIDE SEQUENCE [LARGE SCALE GENOMIC DNA]</scope>
    <source>
        <strain evidence="6 7">NBRC 108727</strain>
    </source>
</reference>
<sequence length="241" mass="25687">MLGRALGLLRAFTEDDDPLTPLELGRRAGLARSTAHRLVAELVALGMLDRLPDGTVTLGSGLWELGELAPLSLRMRERALPHLQTLYEATGENVHLAVLAGTDALYVARVTGTSSIPTVTRMGGRLPLHTTGVGRALLAGRDEEWLARYFLIPRERETTFSLTEEAPLRAEIERTRSRGYATTRQEMTLGNVSIAAALPVVAGLPPAALGVVTHIGRADEGRIAPLVVRTAAAIGAALAAH</sequence>
<dbReference type="InterPro" id="IPR029016">
    <property type="entry name" value="GAF-like_dom_sf"/>
</dbReference>
<dbReference type="GO" id="GO:0003700">
    <property type="term" value="F:DNA-binding transcription factor activity"/>
    <property type="evidence" value="ECO:0007669"/>
    <property type="project" value="TreeGrafter"/>
</dbReference>
<comment type="caution">
    <text evidence="6">The sequence shown here is derived from an EMBL/GenBank/DDBJ whole genome shotgun (WGS) entry which is preliminary data.</text>
</comment>
<evidence type="ECO:0000313" key="7">
    <source>
        <dbReference type="Proteomes" id="UP000479756"/>
    </source>
</evidence>
<feature type="domain" description="HTH iclR-type" evidence="4">
    <location>
        <begin position="1"/>
        <end position="67"/>
    </location>
</feature>
<dbReference type="GO" id="GO:0045892">
    <property type="term" value="P:negative regulation of DNA-templated transcription"/>
    <property type="evidence" value="ECO:0007669"/>
    <property type="project" value="TreeGrafter"/>
</dbReference>
<dbReference type="InterPro" id="IPR050707">
    <property type="entry name" value="HTH_MetabolicPath_Reg"/>
</dbReference>
<evidence type="ECO:0000259" key="5">
    <source>
        <dbReference type="PROSITE" id="PS51078"/>
    </source>
</evidence>
<evidence type="ECO:0000256" key="1">
    <source>
        <dbReference type="ARBA" id="ARBA00023015"/>
    </source>
</evidence>
<protein>
    <submittedName>
        <fullName evidence="6">IclR family transcriptional regulator</fullName>
    </submittedName>
</protein>
<dbReference type="InterPro" id="IPR005471">
    <property type="entry name" value="Tscrpt_reg_IclR_N"/>
</dbReference>
<feature type="domain" description="IclR-ED" evidence="5">
    <location>
        <begin position="61"/>
        <end position="241"/>
    </location>
</feature>
<dbReference type="SUPFAM" id="SSF55781">
    <property type="entry name" value="GAF domain-like"/>
    <property type="match status" value="1"/>
</dbReference>
<dbReference type="PANTHER" id="PTHR30136:SF24">
    <property type="entry name" value="HTH-TYPE TRANSCRIPTIONAL REPRESSOR ALLR"/>
    <property type="match status" value="1"/>
</dbReference>
<dbReference type="SUPFAM" id="SSF46785">
    <property type="entry name" value="Winged helix' DNA-binding domain"/>
    <property type="match status" value="1"/>
</dbReference>
<dbReference type="EMBL" id="JAAGWZ010000004">
    <property type="protein sequence ID" value="NEM92281.1"/>
    <property type="molecule type" value="Genomic_DNA"/>
</dbReference>
<dbReference type="AlphaFoldDB" id="A0A7C9TST6"/>
<keyword evidence="1" id="KW-0805">Transcription regulation</keyword>